<reference evidence="7" key="1">
    <citation type="submission" date="2023-06" db="EMBL/GenBank/DDBJ databases">
        <authorList>
            <person name="Delattre M."/>
        </authorList>
    </citation>
    <scope>NUCLEOTIDE SEQUENCE</scope>
    <source>
        <strain evidence="7">AF72</strain>
    </source>
</reference>
<dbReference type="Proteomes" id="UP001177023">
    <property type="component" value="Unassembled WGS sequence"/>
</dbReference>
<comment type="subcellular location">
    <subcellularLocation>
        <location evidence="1">Secreted</location>
    </subcellularLocation>
</comment>
<keyword evidence="8" id="KW-1185">Reference proteome</keyword>
<dbReference type="InterPro" id="IPR012314">
    <property type="entry name" value="Pept_M12B_GON-ADAMTSs"/>
</dbReference>
<name>A0AA36G671_9BILA</name>
<keyword evidence="3" id="KW-0479">Metal-binding</keyword>
<sequence>MGDSLINATAMLGRCDVREKLLSKECDTGRACAIWKTTEWSMCPSGCGEQWSTRRVDCTDSNGVALNERVCLRRIGPKPDTHRECPPGPCSFWKTEPFGACSVSCGRGKRTRAVSCIQNNEMVDDSFCSAAPKPAVTENCVLAECAEWQPSPWSTCSASCGAGNQTRSLTCVQKGDTVHLTLCDQKTRPKSVKDCSKGPCAAESQLSSPKIWWATGSWTECSTKCGKGKQRRLVKCRDKFRDLPESYCSHLERVEDERECDEKPCARWSQGPWKPCPSTCGEHIYQERAVRCVGVADDAEDVAEELCDRAVKPNSTRDCRLPKCPATQTEPPTGRWIAQKWTECSATCGGGWRTRVVSCSARQCDVARRPLDAERCGADACPAPAANYTWQLPPWSACSVTCGAGEVRREVWCEDKSRTKCSRTCGKGQRTRIVECVSDVSEMVLADEKCPEALRPTATIRCRVQPCARWRAKPWGQCSETCGVGVQTRKIYCKLGKKTQDDDSKCQHLPAKPSNSTRCVRPACPTYSWISTPWSKCIDPCGDRQQMRNVLCMKGGSVKAAPHMCNGTKPIERRKCPASLCPYEWVPGPWNTCTQSCGNGTQTRDVDCRLKTSHSYLNNRKKLEPVVPKERCGLLPQPSATQPCSVNVCGTEYSWVIDPWGPCSTTCGPGVRRRKVRCQGRMGERGTKEQCEAFARKPNRTQSCFNRNCLPATCQEIKASMKTTHAIDSEYAILLDGYQIRVHCHMMNETVPRAYISVDPATNFAEVYGRRLVFPHTCPHGGQRNDSCECSAEGAAGAGLTRFRKLRLDLMNRRININDFTFADTIHGQPVPYATAGDCYSMRDCPQGKFSVDLRGTGLRIADDLQWEDRGHRTSSKVSRKENNVLVEGKCGGYCGKCAPDRYKGLVFDVAPKNLPV</sequence>
<dbReference type="PANTHER" id="PTHR13723:SF278">
    <property type="entry name" value="ADAM METALLOPEPTIDASE WITH THROMBOSPONDIN TYPE 1 MOTIF A, ISOFORM B"/>
    <property type="match status" value="1"/>
</dbReference>
<dbReference type="Pfam" id="PF08685">
    <property type="entry name" value="GON"/>
    <property type="match status" value="1"/>
</dbReference>
<proteinExistence type="predicted"/>
<gene>
    <name evidence="7" type="ORF">MSPICULIGERA_LOCUS17785</name>
</gene>
<dbReference type="AlphaFoldDB" id="A0AA36G671"/>
<dbReference type="Pfam" id="PF19030">
    <property type="entry name" value="TSP1_ADAMTS"/>
    <property type="match status" value="11"/>
</dbReference>
<dbReference type="InterPro" id="IPR036383">
    <property type="entry name" value="TSP1_rpt_sf"/>
</dbReference>
<keyword evidence="4" id="KW-0732">Signal</keyword>
<dbReference type="InterPro" id="IPR000884">
    <property type="entry name" value="TSP1_rpt"/>
</dbReference>
<dbReference type="FunFam" id="2.20.100.10:FF:000005">
    <property type="entry name" value="ADAM metallopeptidase with thrombospondin type 1 motif 9"/>
    <property type="match status" value="3"/>
</dbReference>
<keyword evidence="2" id="KW-0964">Secreted</keyword>
<accession>A0AA36G671</accession>
<dbReference type="GO" id="GO:0009653">
    <property type="term" value="P:anatomical structure morphogenesis"/>
    <property type="evidence" value="ECO:0007669"/>
    <property type="project" value="UniProtKB-ARBA"/>
</dbReference>
<evidence type="ECO:0000256" key="3">
    <source>
        <dbReference type="ARBA" id="ARBA00022723"/>
    </source>
</evidence>
<evidence type="ECO:0000256" key="5">
    <source>
        <dbReference type="ARBA" id="ARBA00022737"/>
    </source>
</evidence>
<dbReference type="GO" id="GO:0008270">
    <property type="term" value="F:zinc ion binding"/>
    <property type="evidence" value="ECO:0007669"/>
    <property type="project" value="InterPro"/>
</dbReference>
<organism evidence="7 8">
    <name type="scientific">Mesorhabditis spiculigera</name>
    <dbReference type="NCBI Taxonomy" id="96644"/>
    <lineage>
        <taxon>Eukaryota</taxon>
        <taxon>Metazoa</taxon>
        <taxon>Ecdysozoa</taxon>
        <taxon>Nematoda</taxon>
        <taxon>Chromadorea</taxon>
        <taxon>Rhabditida</taxon>
        <taxon>Rhabditina</taxon>
        <taxon>Rhabditomorpha</taxon>
        <taxon>Rhabditoidea</taxon>
        <taxon>Rhabditidae</taxon>
        <taxon>Mesorhabditinae</taxon>
        <taxon>Mesorhabditis</taxon>
    </lineage>
</organism>
<dbReference type="EMBL" id="CATQJA010002657">
    <property type="protein sequence ID" value="CAJ0579573.1"/>
    <property type="molecule type" value="Genomic_DNA"/>
</dbReference>
<evidence type="ECO:0000313" key="7">
    <source>
        <dbReference type="EMBL" id="CAJ0579573.1"/>
    </source>
</evidence>
<evidence type="ECO:0000256" key="4">
    <source>
        <dbReference type="ARBA" id="ARBA00022729"/>
    </source>
</evidence>
<dbReference type="GO" id="GO:0004222">
    <property type="term" value="F:metalloendopeptidase activity"/>
    <property type="evidence" value="ECO:0007669"/>
    <property type="project" value="InterPro"/>
</dbReference>
<evidence type="ECO:0000313" key="8">
    <source>
        <dbReference type="Proteomes" id="UP001177023"/>
    </source>
</evidence>
<feature type="non-terminal residue" evidence="7">
    <location>
        <position position="917"/>
    </location>
</feature>
<comment type="caution">
    <text evidence="7">The sequence shown here is derived from an EMBL/GenBank/DDBJ whole genome shotgun (WGS) entry which is preliminary data.</text>
</comment>
<dbReference type="Gene3D" id="2.20.100.10">
    <property type="entry name" value="Thrombospondin type-1 (TSP1) repeat"/>
    <property type="match status" value="9"/>
</dbReference>
<dbReference type="GO" id="GO:0005576">
    <property type="term" value="C:extracellular region"/>
    <property type="evidence" value="ECO:0007669"/>
    <property type="project" value="UniProtKB-SubCell"/>
</dbReference>
<evidence type="ECO:0000256" key="1">
    <source>
        <dbReference type="ARBA" id="ARBA00004613"/>
    </source>
</evidence>
<protein>
    <recommendedName>
        <fullName evidence="6">GON domain-containing protein</fullName>
    </recommendedName>
</protein>
<dbReference type="PANTHER" id="PTHR13723">
    <property type="entry name" value="ADAMTS A DISINTEGRIN AND METALLOPROTEASE WITH THROMBOSPONDIN MOTIFS PROTEASE"/>
    <property type="match status" value="1"/>
</dbReference>
<keyword evidence="5" id="KW-0677">Repeat</keyword>
<dbReference type="PROSITE" id="PS51046">
    <property type="entry name" value="GON"/>
    <property type="match status" value="1"/>
</dbReference>
<dbReference type="SUPFAM" id="SSF82895">
    <property type="entry name" value="TSP-1 type 1 repeat"/>
    <property type="match status" value="12"/>
</dbReference>
<dbReference type="InterPro" id="IPR050439">
    <property type="entry name" value="ADAMTS_ADAMTS-like"/>
</dbReference>
<feature type="domain" description="GON" evidence="6">
    <location>
        <begin position="710"/>
        <end position="911"/>
    </location>
</feature>
<evidence type="ECO:0000259" key="6">
    <source>
        <dbReference type="PROSITE" id="PS51046"/>
    </source>
</evidence>
<evidence type="ECO:0000256" key="2">
    <source>
        <dbReference type="ARBA" id="ARBA00022525"/>
    </source>
</evidence>
<dbReference type="PROSITE" id="PS50092">
    <property type="entry name" value="TSP1"/>
    <property type="match status" value="11"/>
</dbReference>
<dbReference type="SMART" id="SM00209">
    <property type="entry name" value="TSP1"/>
    <property type="match status" value="11"/>
</dbReference>